<keyword evidence="7" id="KW-0812">Transmembrane</keyword>
<dbReference type="PROSITE" id="PS50111">
    <property type="entry name" value="CHEMOTAXIS_TRANSDUC_2"/>
    <property type="match status" value="1"/>
</dbReference>
<evidence type="ECO:0000256" key="3">
    <source>
        <dbReference type="ARBA" id="ARBA00023136"/>
    </source>
</evidence>
<dbReference type="PROSITE" id="PS50885">
    <property type="entry name" value="HAMP"/>
    <property type="match status" value="1"/>
</dbReference>
<dbReference type="EMBL" id="JALBUF010000001">
    <property type="protein sequence ID" value="MCI0182256.1"/>
    <property type="molecule type" value="Genomic_DNA"/>
</dbReference>
<keyword evidence="7" id="KW-1133">Transmembrane helix</keyword>
<keyword evidence="11" id="KW-1185">Reference proteome</keyword>
<comment type="caution">
    <text evidence="10">The sequence shown here is derived from an EMBL/GenBank/DDBJ whole genome shotgun (WGS) entry which is preliminary data.</text>
</comment>
<evidence type="ECO:0000313" key="10">
    <source>
        <dbReference type="EMBL" id="MCI0182256.1"/>
    </source>
</evidence>
<evidence type="ECO:0000313" key="11">
    <source>
        <dbReference type="Proteomes" id="UP001139263"/>
    </source>
</evidence>
<proteinExistence type="inferred from homology"/>
<evidence type="ECO:0000256" key="2">
    <source>
        <dbReference type="ARBA" id="ARBA00022475"/>
    </source>
</evidence>
<dbReference type="Proteomes" id="UP001139263">
    <property type="component" value="Unassembled WGS sequence"/>
</dbReference>
<dbReference type="AlphaFoldDB" id="A0A9X1V677"/>
<feature type="domain" description="HAMP" evidence="9">
    <location>
        <begin position="64"/>
        <end position="116"/>
    </location>
</feature>
<sequence length="421" mass="44944">MNKTTSLTTYLLRTITLAVVGALILVSIFLLANHIVGSEAITFSLEIVIGAVLIGSAISLMNYRRFLAPIPLLISQVEELGRGNFSTRLDTTKSGELKSIAYSLNQTIETLTVLIGHAFTTSDQVVATADHLNIAMAESAQATKQISTSMYTMQENTKEQFSHVHSAKKAVDALTDGVKAVQDYAKQTAEAATAASHSAHHGEGVIQEAISHMATIHETIEQLSHSIENLGTLSFEIGTITNVITEISRQTNLLALNAAIEAARAGENGRGFSVVAVEVRKLAEQSAESARQISKLISDIQNDTTATILAAKRGTEKVDTGIDAVKEAGFAFATITTAVLQAAVQIEEVFKQTNALSMLTDEVVHITDVINGIQRDASENAQRSALATEEQLHALGEIATTSANLVLMGEELRGAFAQFSL</sequence>
<dbReference type="RefSeq" id="WP_241711861.1">
    <property type="nucleotide sequence ID" value="NZ_JALBUF010000001.1"/>
</dbReference>
<name>A0A9X1V677_9BACL</name>
<dbReference type="Pfam" id="PF00015">
    <property type="entry name" value="MCPsignal"/>
    <property type="match status" value="1"/>
</dbReference>
<dbReference type="GO" id="GO:0007165">
    <property type="term" value="P:signal transduction"/>
    <property type="evidence" value="ECO:0007669"/>
    <property type="project" value="UniProtKB-KW"/>
</dbReference>
<dbReference type="PANTHER" id="PTHR32089">
    <property type="entry name" value="METHYL-ACCEPTING CHEMOTAXIS PROTEIN MCPB"/>
    <property type="match status" value="1"/>
</dbReference>
<dbReference type="InterPro" id="IPR004089">
    <property type="entry name" value="MCPsignal_dom"/>
</dbReference>
<dbReference type="Gene3D" id="1.10.287.950">
    <property type="entry name" value="Methyl-accepting chemotaxis protein"/>
    <property type="match status" value="1"/>
</dbReference>
<comment type="subcellular location">
    <subcellularLocation>
        <location evidence="1">Cell membrane</location>
    </subcellularLocation>
</comment>
<dbReference type="SMART" id="SM00283">
    <property type="entry name" value="MA"/>
    <property type="match status" value="1"/>
</dbReference>
<evidence type="ECO:0000256" key="4">
    <source>
        <dbReference type="ARBA" id="ARBA00023224"/>
    </source>
</evidence>
<feature type="transmembrane region" description="Helical" evidence="7">
    <location>
        <begin position="41"/>
        <end position="63"/>
    </location>
</feature>
<dbReference type="InterPro" id="IPR003660">
    <property type="entry name" value="HAMP_dom"/>
</dbReference>
<gene>
    <name evidence="10" type="primary">yoaH</name>
    <name evidence="10" type="ORF">MM817_00515</name>
</gene>
<keyword evidence="4 6" id="KW-0807">Transducer</keyword>
<evidence type="ECO:0000259" key="8">
    <source>
        <dbReference type="PROSITE" id="PS50111"/>
    </source>
</evidence>
<dbReference type="SMART" id="SM00304">
    <property type="entry name" value="HAMP"/>
    <property type="match status" value="1"/>
</dbReference>
<dbReference type="GO" id="GO:0005886">
    <property type="term" value="C:plasma membrane"/>
    <property type="evidence" value="ECO:0007669"/>
    <property type="project" value="UniProtKB-SubCell"/>
</dbReference>
<dbReference type="SUPFAM" id="SSF58104">
    <property type="entry name" value="Methyl-accepting chemotaxis protein (MCP) signaling domain"/>
    <property type="match status" value="1"/>
</dbReference>
<dbReference type="PANTHER" id="PTHR32089:SF112">
    <property type="entry name" value="LYSOZYME-LIKE PROTEIN-RELATED"/>
    <property type="match status" value="1"/>
</dbReference>
<keyword evidence="2" id="KW-1003">Cell membrane</keyword>
<evidence type="ECO:0000259" key="9">
    <source>
        <dbReference type="PROSITE" id="PS50885"/>
    </source>
</evidence>
<feature type="domain" description="Methyl-accepting transducer" evidence="8">
    <location>
        <begin position="135"/>
        <end position="371"/>
    </location>
</feature>
<organism evidence="10 11">
    <name type="scientific">Sulfoacidibacillus ferrooxidans</name>
    <dbReference type="NCBI Taxonomy" id="2005001"/>
    <lineage>
        <taxon>Bacteria</taxon>
        <taxon>Bacillati</taxon>
        <taxon>Bacillota</taxon>
        <taxon>Bacilli</taxon>
        <taxon>Bacillales</taxon>
        <taxon>Alicyclobacillaceae</taxon>
        <taxon>Sulfoacidibacillus</taxon>
    </lineage>
</organism>
<comment type="similarity">
    <text evidence="5">Belongs to the methyl-accepting chemotaxis (MCP) protein family.</text>
</comment>
<keyword evidence="3 7" id="KW-0472">Membrane</keyword>
<feature type="transmembrane region" description="Helical" evidence="7">
    <location>
        <begin position="12"/>
        <end position="35"/>
    </location>
</feature>
<reference evidence="10" key="1">
    <citation type="submission" date="2022-03" db="EMBL/GenBank/DDBJ databases">
        <title>Draft Genome Sequence of Firmicute Strain S0AB, a Heterotrophic Iron/Sulfur-Oxidizing Extreme Acidophile.</title>
        <authorList>
            <person name="Vergara E."/>
            <person name="Pakostova E."/>
            <person name="Johnson D.B."/>
            <person name="Holmes D.S."/>
        </authorList>
    </citation>
    <scope>NUCLEOTIDE SEQUENCE</scope>
    <source>
        <strain evidence="10">S0AB</strain>
    </source>
</reference>
<protein>
    <submittedName>
        <fullName evidence="10">Methyl-accepting chemotaxis protein YoaH</fullName>
    </submittedName>
</protein>
<evidence type="ECO:0000256" key="6">
    <source>
        <dbReference type="PROSITE-ProRule" id="PRU00284"/>
    </source>
</evidence>
<evidence type="ECO:0000256" key="1">
    <source>
        <dbReference type="ARBA" id="ARBA00004236"/>
    </source>
</evidence>
<evidence type="ECO:0000256" key="7">
    <source>
        <dbReference type="SAM" id="Phobius"/>
    </source>
</evidence>
<evidence type="ECO:0000256" key="5">
    <source>
        <dbReference type="ARBA" id="ARBA00029447"/>
    </source>
</evidence>
<accession>A0A9X1V677</accession>